<comment type="similarity">
    <text evidence="7">Belongs to the plant CAR protein family.</text>
</comment>
<dbReference type="GO" id="GO:0046872">
    <property type="term" value="F:metal ion binding"/>
    <property type="evidence" value="ECO:0007669"/>
    <property type="project" value="UniProtKB-KW"/>
</dbReference>
<protein>
    <submittedName>
        <fullName evidence="10">C2 domain-containing protein</fullName>
    </submittedName>
</protein>
<keyword evidence="8" id="KW-0732">Signal</keyword>
<accession>A0AB39MMN7</accession>
<sequence>MLFASRAAVAAFALTCLPVLAPASAHADTARSLYVKVYEGNVPAKDLFNSDPYVSVTVCEEKAQTPVDDDTTRPRWHWSYTFKNVTPACRIKFHVYDLDSPVHDDDLSQIQMTVGQFLYNNEDKRQTLRAGDSYIDVKARWETS</sequence>
<dbReference type="Gene3D" id="2.60.40.150">
    <property type="entry name" value="C2 domain"/>
    <property type="match status" value="1"/>
</dbReference>
<dbReference type="InterPro" id="IPR000008">
    <property type="entry name" value="C2_dom"/>
</dbReference>
<feature type="domain" description="C2" evidence="9">
    <location>
        <begin position="13"/>
        <end position="128"/>
    </location>
</feature>
<evidence type="ECO:0000259" key="9">
    <source>
        <dbReference type="PROSITE" id="PS50004"/>
    </source>
</evidence>
<name>A0AB39MMN7_9ACTN</name>
<keyword evidence="2" id="KW-1003">Cell membrane</keyword>
<gene>
    <name evidence="10" type="ORF">AB5J58_47015</name>
</gene>
<evidence type="ECO:0000256" key="7">
    <source>
        <dbReference type="ARBA" id="ARBA00024037"/>
    </source>
</evidence>
<proteinExistence type="inferred from homology"/>
<evidence type="ECO:0000256" key="3">
    <source>
        <dbReference type="ARBA" id="ARBA00022682"/>
    </source>
</evidence>
<dbReference type="PANTHER" id="PTHR45933:SF5">
    <property type="entry name" value="PROTEIN C2-DOMAIN ABA-RELATED 4"/>
    <property type="match status" value="1"/>
</dbReference>
<evidence type="ECO:0000313" key="10">
    <source>
        <dbReference type="EMBL" id="XDQ07289.1"/>
    </source>
</evidence>
<keyword evidence="4" id="KW-0479">Metal-binding</keyword>
<dbReference type="PROSITE" id="PS50004">
    <property type="entry name" value="C2"/>
    <property type="match status" value="1"/>
</dbReference>
<feature type="signal peptide" evidence="8">
    <location>
        <begin position="1"/>
        <end position="27"/>
    </location>
</feature>
<dbReference type="InterPro" id="IPR035892">
    <property type="entry name" value="C2_domain_sf"/>
</dbReference>
<dbReference type="RefSeq" id="WP_369192082.1">
    <property type="nucleotide sequence ID" value="NZ_CP163431.1"/>
</dbReference>
<dbReference type="SUPFAM" id="SSF49562">
    <property type="entry name" value="C2 domain (Calcium/lipid-binding domain, CaLB)"/>
    <property type="match status" value="1"/>
</dbReference>
<evidence type="ECO:0000256" key="5">
    <source>
        <dbReference type="ARBA" id="ARBA00022837"/>
    </source>
</evidence>
<dbReference type="GO" id="GO:0005886">
    <property type="term" value="C:plasma membrane"/>
    <property type="evidence" value="ECO:0007669"/>
    <property type="project" value="UniProtKB-SubCell"/>
</dbReference>
<dbReference type="AlphaFoldDB" id="A0AB39MMN7"/>
<dbReference type="InterPro" id="IPR044562">
    <property type="entry name" value="CAR1-11"/>
</dbReference>
<keyword evidence="5" id="KW-0106">Calcium</keyword>
<keyword evidence="6" id="KW-0472">Membrane</keyword>
<comment type="subcellular location">
    <subcellularLocation>
        <location evidence="1">Cell membrane</location>
    </subcellularLocation>
</comment>
<feature type="chain" id="PRO_5044213310" evidence="8">
    <location>
        <begin position="28"/>
        <end position="144"/>
    </location>
</feature>
<dbReference type="GO" id="GO:0009738">
    <property type="term" value="P:abscisic acid-activated signaling pathway"/>
    <property type="evidence" value="ECO:0007669"/>
    <property type="project" value="UniProtKB-KW"/>
</dbReference>
<dbReference type="CDD" id="cd00030">
    <property type="entry name" value="C2"/>
    <property type="match status" value="1"/>
</dbReference>
<evidence type="ECO:0000256" key="6">
    <source>
        <dbReference type="ARBA" id="ARBA00023136"/>
    </source>
</evidence>
<evidence type="ECO:0000256" key="4">
    <source>
        <dbReference type="ARBA" id="ARBA00022723"/>
    </source>
</evidence>
<dbReference type="SMART" id="SM00239">
    <property type="entry name" value="C2"/>
    <property type="match status" value="1"/>
</dbReference>
<organism evidence="10">
    <name type="scientific">Streptomyces sp. R08</name>
    <dbReference type="NCBI Taxonomy" id="3238624"/>
    <lineage>
        <taxon>Bacteria</taxon>
        <taxon>Bacillati</taxon>
        <taxon>Actinomycetota</taxon>
        <taxon>Actinomycetes</taxon>
        <taxon>Kitasatosporales</taxon>
        <taxon>Streptomycetaceae</taxon>
        <taxon>Streptomyces</taxon>
    </lineage>
</organism>
<evidence type="ECO:0000256" key="2">
    <source>
        <dbReference type="ARBA" id="ARBA00022475"/>
    </source>
</evidence>
<dbReference type="PANTHER" id="PTHR45933">
    <property type="entry name" value="PROTEIN C2-DOMAIN ABA-RELATED 4"/>
    <property type="match status" value="1"/>
</dbReference>
<keyword evidence="3" id="KW-0938">Abscisic acid signaling pathway</keyword>
<reference evidence="10" key="1">
    <citation type="submission" date="2024-07" db="EMBL/GenBank/DDBJ databases">
        <authorList>
            <person name="Yu S.T."/>
        </authorList>
    </citation>
    <scope>NUCLEOTIDE SEQUENCE</scope>
    <source>
        <strain evidence="10">R08</strain>
    </source>
</reference>
<dbReference type="EMBL" id="CP163431">
    <property type="protein sequence ID" value="XDQ07289.1"/>
    <property type="molecule type" value="Genomic_DNA"/>
</dbReference>
<evidence type="ECO:0000256" key="8">
    <source>
        <dbReference type="SAM" id="SignalP"/>
    </source>
</evidence>
<evidence type="ECO:0000256" key="1">
    <source>
        <dbReference type="ARBA" id="ARBA00004236"/>
    </source>
</evidence>
<dbReference type="Pfam" id="PF00168">
    <property type="entry name" value="C2"/>
    <property type="match status" value="1"/>
</dbReference>